<feature type="domain" description="FAD dependent oxidoreductase" evidence="2">
    <location>
        <begin position="2"/>
        <end position="328"/>
    </location>
</feature>
<evidence type="ECO:0000313" key="4">
    <source>
        <dbReference type="Proteomes" id="UP000605148"/>
    </source>
</evidence>
<dbReference type="GO" id="GO:0016491">
    <property type="term" value="F:oxidoreductase activity"/>
    <property type="evidence" value="ECO:0007669"/>
    <property type="project" value="UniProtKB-KW"/>
</dbReference>
<comment type="caution">
    <text evidence="3">The sequence shown here is derived from an EMBL/GenBank/DDBJ whole genome shotgun (WGS) entry which is preliminary data.</text>
</comment>
<dbReference type="RefSeq" id="WP_150497311.1">
    <property type="nucleotide sequence ID" value="NZ_BMFA01000010.1"/>
</dbReference>
<dbReference type="Pfam" id="PF01266">
    <property type="entry name" value="DAO"/>
    <property type="match status" value="1"/>
</dbReference>
<dbReference type="AlphaFoldDB" id="A0A916TM22"/>
<dbReference type="Gene3D" id="3.50.50.60">
    <property type="entry name" value="FAD/NAD(P)-binding domain"/>
    <property type="match status" value="1"/>
</dbReference>
<proteinExistence type="predicted"/>
<reference evidence="3" key="2">
    <citation type="submission" date="2020-09" db="EMBL/GenBank/DDBJ databases">
        <authorList>
            <person name="Sun Q."/>
            <person name="Zhou Y."/>
        </authorList>
    </citation>
    <scope>NUCLEOTIDE SEQUENCE</scope>
    <source>
        <strain evidence="3">CGMCC 1.12426</strain>
    </source>
</reference>
<gene>
    <name evidence="3" type="ORF">GCM10011316_32440</name>
</gene>
<evidence type="ECO:0000313" key="3">
    <source>
        <dbReference type="EMBL" id="GGB57879.1"/>
    </source>
</evidence>
<keyword evidence="1" id="KW-0560">Oxidoreductase</keyword>
<organism evidence="3 4">
    <name type="scientific">Roseibium aquae</name>
    <dbReference type="NCBI Taxonomy" id="1323746"/>
    <lineage>
        <taxon>Bacteria</taxon>
        <taxon>Pseudomonadati</taxon>
        <taxon>Pseudomonadota</taxon>
        <taxon>Alphaproteobacteria</taxon>
        <taxon>Hyphomicrobiales</taxon>
        <taxon>Stappiaceae</taxon>
        <taxon>Roseibium</taxon>
    </lineage>
</organism>
<dbReference type="EMBL" id="BMFA01000010">
    <property type="protein sequence ID" value="GGB57879.1"/>
    <property type="molecule type" value="Genomic_DNA"/>
</dbReference>
<dbReference type="Proteomes" id="UP000605148">
    <property type="component" value="Unassembled WGS sequence"/>
</dbReference>
<evidence type="ECO:0000256" key="1">
    <source>
        <dbReference type="ARBA" id="ARBA00023002"/>
    </source>
</evidence>
<dbReference type="PANTHER" id="PTHR13847:SF289">
    <property type="entry name" value="GLYCINE OXIDASE"/>
    <property type="match status" value="1"/>
</dbReference>
<name>A0A916TM22_9HYPH</name>
<reference evidence="3" key="1">
    <citation type="journal article" date="2014" name="Int. J. Syst. Evol. Microbiol.">
        <title>Complete genome sequence of Corynebacterium casei LMG S-19264T (=DSM 44701T), isolated from a smear-ripened cheese.</title>
        <authorList>
            <consortium name="US DOE Joint Genome Institute (JGI-PGF)"/>
            <person name="Walter F."/>
            <person name="Albersmeier A."/>
            <person name="Kalinowski J."/>
            <person name="Ruckert C."/>
        </authorList>
    </citation>
    <scope>NUCLEOTIDE SEQUENCE</scope>
    <source>
        <strain evidence="3">CGMCC 1.12426</strain>
    </source>
</reference>
<accession>A0A916TM22</accession>
<keyword evidence="4" id="KW-1185">Reference proteome</keyword>
<protein>
    <submittedName>
        <fullName evidence="3">D-amino-acid oxidase</fullName>
    </submittedName>
</protein>
<dbReference type="PANTHER" id="PTHR13847">
    <property type="entry name" value="SARCOSINE DEHYDROGENASE-RELATED"/>
    <property type="match status" value="1"/>
</dbReference>
<sequence length="331" mass="35022">MKVIVVGAGFCGSVLAYRLARVGLDVQVLEAGVPELDNVTAHSMGWINVFNANALDDVAGYRFRQDAVRDHARLAAELGAAWPIRKTGAVVWQDDPAQTQTFVEQHQAAGTRIERIAEADFTRLLPSVPAVPSEAAFLPDDMALEPGEAARLLCSRAEGLGAQITYGAGVQKLVVSGDRVSGVETANGHYSADAVVLACGTACGSLLRPLGLEDPVDGSPAALVRLRSNHPLNIGPIVCAPRVEVRQRPDGTLMSAASLKGRSDARIGRDTVRALEDLFPASGGLEVLETRIANRPVSRSGEPLKGPVASFRGLWLFAMHPGLILAPYARA</sequence>
<dbReference type="SUPFAM" id="SSF51905">
    <property type="entry name" value="FAD/NAD(P)-binding domain"/>
    <property type="match status" value="1"/>
</dbReference>
<dbReference type="OrthoDB" id="8993739at2"/>
<evidence type="ECO:0000259" key="2">
    <source>
        <dbReference type="Pfam" id="PF01266"/>
    </source>
</evidence>
<dbReference type="InterPro" id="IPR036188">
    <property type="entry name" value="FAD/NAD-bd_sf"/>
</dbReference>
<dbReference type="InterPro" id="IPR006076">
    <property type="entry name" value="FAD-dep_OxRdtase"/>
</dbReference>
<dbReference type="Gene3D" id="3.30.9.10">
    <property type="entry name" value="D-Amino Acid Oxidase, subunit A, domain 2"/>
    <property type="match status" value="1"/>
</dbReference>
<dbReference type="GO" id="GO:0005737">
    <property type="term" value="C:cytoplasm"/>
    <property type="evidence" value="ECO:0007669"/>
    <property type="project" value="TreeGrafter"/>
</dbReference>